<evidence type="ECO:0000313" key="7">
    <source>
        <dbReference type="EMBL" id="ORY99904.1"/>
    </source>
</evidence>
<evidence type="ECO:0000313" key="8">
    <source>
        <dbReference type="Proteomes" id="UP000242180"/>
    </source>
</evidence>
<dbReference type="STRING" id="13706.A0A1X2HKV1"/>
<keyword evidence="2 6" id="KW-0812">Transmembrane</keyword>
<comment type="caution">
    <text evidence="7">The sequence shown here is derived from an EMBL/GenBank/DDBJ whole genome shotgun (WGS) entry which is preliminary data.</text>
</comment>
<dbReference type="AlphaFoldDB" id="A0A1X2HKV1"/>
<sequence>MSSKSSSSLTGYVTTKLFQYELMTAVYVMEPWEKTLFNAVILVLFSLSFATVYQYTPVMINKVAALAQ</sequence>
<evidence type="ECO:0000256" key="1">
    <source>
        <dbReference type="ARBA" id="ARBA00004477"/>
    </source>
</evidence>
<gene>
    <name evidence="7" type="ORF">BCR43DRAFT_484507</name>
</gene>
<reference evidence="7 8" key="1">
    <citation type="submission" date="2016-07" db="EMBL/GenBank/DDBJ databases">
        <title>Pervasive Adenine N6-methylation of Active Genes in Fungi.</title>
        <authorList>
            <consortium name="DOE Joint Genome Institute"/>
            <person name="Mondo S.J."/>
            <person name="Dannebaum R.O."/>
            <person name="Kuo R.C."/>
            <person name="Labutti K."/>
            <person name="Haridas S."/>
            <person name="Kuo A."/>
            <person name="Salamov A."/>
            <person name="Ahrendt S.R."/>
            <person name="Lipzen A."/>
            <person name="Sullivan W."/>
            <person name="Andreopoulos W.B."/>
            <person name="Clum A."/>
            <person name="Lindquist E."/>
            <person name="Daum C."/>
            <person name="Ramamoorthy G.K."/>
            <person name="Gryganskyi A."/>
            <person name="Culley D."/>
            <person name="Magnuson J.K."/>
            <person name="James T.Y."/>
            <person name="O'Malley M.A."/>
            <person name="Stajich J.E."/>
            <person name="Spatafora J.W."/>
            <person name="Visel A."/>
            <person name="Grigoriev I.V."/>
        </authorList>
    </citation>
    <scope>NUCLEOTIDE SEQUENCE [LARGE SCALE GENOMIC DNA]</scope>
    <source>
        <strain evidence="7 8">NRRL 2496</strain>
    </source>
</reference>
<organism evidence="7 8">
    <name type="scientific">Syncephalastrum racemosum</name>
    <name type="common">Filamentous fungus</name>
    <dbReference type="NCBI Taxonomy" id="13706"/>
    <lineage>
        <taxon>Eukaryota</taxon>
        <taxon>Fungi</taxon>
        <taxon>Fungi incertae sedis</taxon>
        <taxon>Mucoromycota</taxon>
        <taxon>Mucoromycotina</taxon>
        <taxon>Mucoromycetes</taxon>
        <taxon>Mucorales</taxon>
        <taxon>Syncephalastraceae</taxon>
        <taxon>Syncephalastrum</taxon>
    </lineage>
</organism>
<accession>A0A1X2HKV1</accession>
<dbReference type="EMBL" id="MCGN01000002">
    <property type="protein sequence ID" value="ORY99904.1"/>
    <property type="molecule type" value="Genomic_DNA"/>
</dbReference>
<name>A0A1X2HKV1_SYNRA</name>
<evidence type="ECO:0000256" key="3">
    <source>
        <dbReference type="ARBA" id="ARBA00022824"/>
    </source>
</evidence>
<proteinExistence type="predicted"/>
<evidence type="ECO:0000256" key="5">
    <source>
        <dbReference type="ARBA" id="ARBA00023136"/>
    </source>
</evidence>
<evidence type="ECO:0000256" key="2">
    <source>
        <dbReference type="ARBA" id="ARBA00022692"/>
    </source>
</evidence>
<comment type="subcellular location">
    <subcellularLocation>
        <location evidence="1">Endoplasmic reticulum membrane</location>
        <topology evidence="1">Multi-pass membrane protein</topology>
    </subcellularLocation>
</comment>
<evidence type="ECO:0000256" key="4">
    <source>
        <dbReference type="ARBA" id="ARBA00022989"/>
    </source>
</evidence>
<dbReference type="GO" id="GO:0005789">
    <property type="term" value="C:endoplasmic reticulum membrane"/>
    <property type="evidence" value="ECO:0007669"/>
    <property type="project" value="UniProtKB-SubCell"/>
</dbReference>
<feature type="transmembrane region" description="Helical" evidence="6">
    <location>
        <begin position="36"/>
        <end position="53"/>
    </location>
</feature>
<dbReference type="Proteomes" id="UP000242180">
    <property type="component" value="Unassembled WGS sequence"/>
</dbReference>
<dbReference type="OrthoDB" id="202672at2759"/>
<keyword evidence="5 6" id="KW-0472">Membrane</keyword>
<keyword evidence="4 6" id="KW-1133">Transmembrane helix</keyword>
<evidence type="ECO:0000256" key="6">
    <source>
        <dbReference type="SAM" id="Phobius"/>
    </source>
</evidence>
<keyword evidence="3" id="KW-0256">Endoplasmic reticulum</keyword>
<protein>
    <recommendedName>
        <fullName evidence="9">Small subunit of serine palmitoyltransferase-like protein</fullName>
    </recommendedName>
</protein>
<dbReference type="Pfam" id="PF11779">
    <property type="entry name" value="SPT_ssu-like"/>
    <property type="match status" value="1"/>
</dbReference>
<dbReference type="InParanoid" id="A0A1X2HKV1"/>
<evidence type="ECO:0008006" key="9">
    <source>
        <dbReference type="Google" id="ProtNLM"/>
    </source>
</evidence>
<keyword evidence="8" id="KW-1185">Reference proteome</keyword>
<dbReference type="InterPro" id="IPR024512">
    <property type="entry name" value="Ser_palmitoyltrfase_ssu-like"/>
</dbReference>